<dbReference type="Proteomes" id="UP001623348">
    <property type="component" value="Unassembled WGS sequence"/>
</dbReference>
<dbReference type="AlphaFoldDB" id="A0ABC9VQH0"/>
<protein>
    <submittedName>
        <fullName evidence="2">Uncharacterized protein</fullName>
    </submittedName>
</protein>
<feature type="region of interest" description="Disordered" evidence="1">
    <location>
        <begin position="51"/>
        <end position="80"/>
    </location>
</feature>
<organism evidence="2 3">
    <name type="scientific">Grus japonensis</name>
    <name type="common">Japanese crane</name>
    <name type="synonym">Red-crowned crane</name>
    <dbReference type="NCBI Taxonomy" id="30415"/>
    <lineage>
        <taxon>Eukaryota</taxon>
        <taxon>Metazoa</taxon>
        <taxon>Chordata</taxon>
        <taxon>Craniata</taxon>
        <taxon>Vertebrata</taxon>
        <taxon>Euteleostomi</taxon>
        <taxon>Archelosauria</taxon>
        <taxon>Archosauria</taxon>
        <taxon>Dinosauria</taxon>
        <taxon>Saurischia</taxon>
        <taxon>Theropoda</taxon>
        <taxon>Coelurosauria</taxon>
        <taxon>Aves</taxon>
        <taxon>Neognathae</taxon>
        <taxon>Neoaves</taxon>
        <taxon>Gruiformes</taxon>
        <taxon>Gruidae</taxon>
        <taxon>Grus</taxon>
    </lineage>
</organism>
<dbReference type="EMBL" id="BAAFJT010000001">
    <property type="protein sequence ID" value="GAB0175415.1"/>
    <property type="molecule type" value="Genomic_DNA"/>
</dbReference>
<accession>A0ABC9VQH0</accession>
<name>A0ABC9VQH0_GRUJA</name>
<evidence type="ECO:0000256" key="1">
    <source>
        <dbReference type="SAM" id="MobiDB-lite"/>
    </source>
</evidence>
<evidence type="ECO:0000313" key="2">
    <source>
        <dbReference type="EMBL" id="GAB0175415.1"/>
    </source>
</evidence>
<reference evidence="2 3" key="1">
    <citation type="submission" date="2024-06" db="EMBL/GenBank/DDBJ databases">
        <title>The draft genome of Grus japonensis, version 3.</title>
        <authorList>
            <person name="Nabeshima K."/>
            <person name="Suzuki S."/>
            <person name="Onuma M."/>
        </authorList>
    </citation>
    <scope>NUCLEOTIDE SEQUENCE [LARGE SCALE GENOMIC DNA]</scope>
    <source>
        <strain evidence="2 3">451A</strain>
    </source>
</reference>
<evidence type="ECO:0000313" key="3">
    <source>
        <dbReference type="Proteomes" id="UP001623348"/>
    </source>
</evidence>
<sequence>MNELHDEALRGVHRGGRAHRRTLVALTRRAIWVPLSSVITGCSSSLVQSDELEATKAKKSSPGSDDQGQSVIEKPKMNRNFLGSGKCAGFPGEGDRTSFALAPQLTAHRHKQDLALWIVSGASCSQVTGARIAPGRV</sequence>
<comment type="caution">
    <text evidence="2">The sequence shown here is derived from an EMBL/GenBank/DDBJ whole genome shotgun (WGS) entry which is preliminary data.</text>
</comment>
<feature type="compositionally biased region" description="Polar residues" evidence="1">
    <location>
        <begin position="61"/>
        <end position="70"/>
    </location>
</feature>
<keyword evidence="3" id="KW-1185">Reference proteome</keyword>
<proteinExistence type="predicted"/>
<gene>
    <name evidence="2" type="ORF">GRJ2_000006700</name>
</gene>